<dbReference type="GO" id="GO:0000155">
    <property type="term" value="F:phosphorelay sensor kinase activity"/>
    <property type="evidence" value="ECO:0007669"/>
    <property type="project" value="InterPro"/>
</dbReference>
<evidence type="ECO:0000259" key="10">
    <source>
        <dbReference type="Pfam" id="PF07730"/>
    </source>
</evidence>
<gene>
    <name evidence="11" type="ORF">FNH05_19230</name>
</gene>
<dbReference type="SUPFAM" id="SSF55874">
    <property type="entry name" value="ATPase domain of HSP90 chaperone/DNA topoisomerase II/histidine kinase"/>
    <property type="match status" value="1"/>
</dbReference>
<dbReference type="InterPro" id="IPR011712">
    <property type="entry name" value="Sig_transdc_His_kin_sub3_dim/P"/>
</dbReference>
<evidence type="ECO:0000256" key="3">
    <source>
        <dbReference type="ARBA" id="ARBA00022553"/>
    </source>
</evidence>
<dbReference type="EC" id="2.7.13.3" evidence="2"/>
<dbReference type="Gene3D" id="3.30.565.10">
    <property type="entry name" value="Histidine kinase-like ATPase, C-terminal domain"/>
    <property type="match status" value="1"/>
</dbReference>
<evidence type="ECO:0000256" key="9">
    <source>
        <dbReference type="SAM" id="Phobius"/>
    </source>
</evidence>
<keyword evidence="4" id="KW-0808">Transferase</keyword>
<evidence type="ECO:0000256" key="5">
    <source>
        <dbReference type="ARBA" id="ARBA00022741"/>
    </source>
</evidence>
<evidence type="ECO:0000313" key="11">
    <source>
        <dbReference type="EMBL" id="TVT47151.1"/>
    </source>
</evidence>
<proteinExistence type="predicted"/>
<feature type="transmembrane region" description="Helical" evidence="9">
    <location>
        <begin position="59"/>
        <end position="78"/>
    </location>
</feature>
<dbReference type="PANTHER" id="PTHR24421:SF10">
    <property type="entry name" value="NITRATE_NITRITE SENSOR PROTEIN NARQ"/>
    <property type="match status" value="1"/>
</dbReference>
<evidence type="ECO:0000256" key="6">
    <source>
        <dbReference type="ARBA" id="ARBA00022777"/>
    </source>
</evidence>
<evidence type="ECO:0000256" key="4">
    <source>
        <dbReference type="ARBA" id="ARBA00022679"/>
    </source>
</evidence>
<comment type="catalytic activity">
    <reaction evidence="1">
        <text>ATP + protein L-histidine = ADP + protein N-phospho-L-histidine.</text>
        <dbReference type="EC" id="2.7.13.3"/>
    </reaction>
</comment>
<dbReference type="Gene3D" id="1.20.5.1930">
    <property type="match status" value="1"/>
</dbReference>
<organism evidence="11 12">
    <name type="scientific">Amycolatopsis rhizosphaerae</name>
    <dbReference type="NCBI Taxonomy" id="2053003"/>
    <lineage>
        <taxon>Bacteria</taxon>
        <taxon>Bacillati</taxon>
        <taxon>Actinomycetota</taxon>
        <taxon>Actinomycetes</taxon>
        <taxon>Pseudonocardiales</taxon>
        <taxon>Pseudonocardiaceae</taxon>
        <taxon>Amycolatopsis</taxon>
    </lineage>
</organism>
<dbReference type="Pfam" id="PF07730">
    <property type="entry name" value="HisKA_3"/>
    <property type="match status" value="1"/>
</dbReference>
<dbReference type="GO" id="GO:0005524">
    <property type="term" value="F:ATP binding"/>
    <property type="evidence" value="ECO:0007669"/>
    <property type="project" value="UniProtKB-KW"/>
</dbReference>
<keyword evidence="9" id="KW-0812">Transmembrane</keyword>
<feature type="domain" description="Signal transduction histidine kinase subgroup 3 dimerisation and phosphoacceptor" evidence="10">
    <location>
        <begin position="178"/>
        <end position="242"/>
    </location>
</feature>
<keyword evidence="7" id="KW-0067">ATP-binding</keyword>
<dbReference type="Proteomes" id="UP000320011">
    <property type="component" value="Unassembled WGS sequence"/>
</dbReference>
<dbReference type="CDD" id="cd16917">
    <property type="entry name" value="HATPase_UhpB-NarQ-NarX-like"/>
    <property type="match status" value="1"/>
</dbReference>
<keyword evidence="9" id="KW-0472">Membrane</keyword>
<keyword evidence="6 11" id="KW-0418">Kinase</keyword>
<evidence type="ECO:0000313" key="12">
    <source>
        <dbReference type="Proteomes" id="UP000320011"/>
    </source>
</evidence>
<keyword evidence="8" id="KW-0902">Two-component regulatory system</keyword>
<dbReference type="PANTHER" id="PTHR24421">
    <property type="entry name" value="NITRATE/NITRITE SENSOR PROTEIN NARX-RELATED"/>
    <property type="match status" value="1"/>
</dbReference>
<evidence type="ECO:0000256" key="2">
    <source>
        <dbReference type="ARBA" id="ARBA00012438"/>
    </source>
</evidence>
<dbReference type="InterPro" id="IPR050482">
    <property type="entry name" value="Sensor_HK_TwoCompSys"/>
</dbReference>
<dbReference type="RefSeq" id="WP_144590081.1">
    <property type="nucleotide sequence ID" value="NZ_VJWX01000189.1"/>
</dbReference>
<evidence type="ECO:0000256" key="7">
    <source>
        <dbReference type="ARBA" id="ARBA00022840"/>
    </source>
</evidence>
<dbReference type="GO" id="GO:0046983">
    <property type="term" value="F:protein dimerization activity"/>
    <property type="evidence" value="ECO:0007669"/>
    <property type="project" value="InterPro"/>
</dbReference>
<feature type="transmembrane region" description="Helical" evidence="9">
    <location>
        <begin position="108"/>
        <end position="126"/>
    </location>
</feature>
<protein>
    <recommendedName>
        <fullName evidence="2">histidine kinase</fullName>
        <ecNumber evidence="2">2.7.13.3</ecNumber>
    </recommendedName>
</protein>
<reference evidence="11 12" key="1">
    <citation type="submission" date="2019-07" db="EMBL/GenBank/DDBJ databases">
        <authorList>
            <person name="Duangmal K."/>
            <person name="Teo W.F.A."/>
        </authorList>
    </citation>
    <scope>NUCLEOTIDE SEQUENCE [LARGE SCALE GENOMIC DNA]</scope>
    <source>
        <strain evidence="11 12">TBRC 6029</strain>
    </source>
</reference>
<keyword evidence="5" id="KW-0547">Nucleotide-binding</keyword>
<name>A0A558CEF9_9PSEU</name>
<reference evidence="11 12" key="2">
    <citation type="submission" date="2019-08" db="EMBL/GenBank/DDBJ databases">
        <title>Amycolatopsis acidicola sp. nov., isolated from peat swamp forest soil.</title>
        <authorList>
            <person name="Srisuk N."/>
        </authorList>
    </citation>
    <scope>NUCLEOTIDE SEQUENCE [LARGE SCALE GENOMIC DNA]</scope>
    <source>
        <strain evidence="11 12">TBRC 6029</strain>
    </source>
</reference>
<keyword evidence="9" id="KW-1133">Transmembrane helix</keyword>
<comment type="caution">
    <text evidence="11">The sequence shown here is derived from an EMBL/GenBank/DDBJ whole genome shotgun (WGS) entry which is preliminary data.</text>
</comment>
<dbReference type="EMBL" id="VJWX01000189">
    <property type="protein sequence ID" value="TVT47151.1"/>
    <property type="molecule type" value="Genomic_DNA"/>
</dbReference>
<evidence type="ECO:0000256" key="1">
    <source>
        <dbReference type="ARBA" id="ARBA00000085"/>
    </source>
</evidence>
<dbReference type="InterPro" id="IPR036890">
    <property type="entry name" value="HATPase_C_sf"/>
</dbReference>
<keyword evidence="3" id="KW-0597">Phosphoprotein</keyword>
<accession>A0A558CEF9</accession>
<dbReference type="OrthoDB" id="227596at2"/>
<dbReference type="GO" id="GO:0016020">
    <property type="term" value="C:membrane"/>
    <property type="evidence" value="ECO:0007669"/>
    <property type="project" value="InterPro"/>
</dbReference>
<evidence type="ECO:0000256" key="8">
    <source>
        <dbReference type="ARBA" id="ARBA00023012"/>
    </source>
</evidence>
<keyword evidence="12" id="KW-1185">Reference proteome</keyword>
<dbReference type="AlphaFoldDB" id="A0A558CEF9"/>
<sequence length="373" mass="39560">MRDVKGALAWQAALVAGVCVAADAGIFLITGPPLDDWRVWTVFAATALADAALAGPARLSGWVALAHAVVLIVGPLLLPAGHARRNMDNAGVLIAGYRAGAWLRTGQAAVAVTALVSALVACHLIAGNVPDLRLLVLNSLTSGLLPWLVGRYTTARRGYIADVERREAEAIRRAVAEERSAIARDLHDVISHHVSAIGVHAGAARLGLAERDTPVWRSLSAVESATRAAMADLRRLLDLLHGQDADARRQPGLENLGALLDGLPARLTVEGKRRDLPGSMDIALYRVAQEALTNALRHGDGGTVEVELVYREAEVVLTVTNAVRQHGRRAGEPHHGLAGIFKRVALYGGRLSYGPDGPLWRLCAAFPVPLEAA</sequence>